<evidence type="ECO:0008006" key="5">
    <source>
        <dbReference type="Google" id="ProtNLM"/>
    </source>
</evidence>
<name>R2R516_9ENTE</name>
<dbReference type="SUPFAM" id="SSF51569">
    <property type="entry name" value="Aldolase"/>
    <property type="match status" value="1"/>
</dbReference>
<reference evidence="1 3" key="1">
    <citation type="submission" date="2013-02" db="EMBL/GenBank/DDBJ databases">
        <title>The Genome Sequence of Enterococcus malodoratus ATCC_43197.</title>
        <authorList>
            <consortium name="The Broad Institute Genome Sequencing Platform"/>
            <consortium name="The Broad Institute Genome Sequencing Center for Infectious Disease"/>
            <person name="Earl A.M."/>
            <person name="Gilmore M.S."/>
            <person name="Lebreton F."/>
            <person name="Walker B."/>
            <person name="Young S.K."/>
            <person name="Zeng Q."/>
            <person name="Gargeya S."/>
            <person name="Fitzgerald M."/>
            <person name="Haas B."/>
            <person name="Abouelleil A."/>
            <person name="Alvarado L."/>
            <person name="Arachchi H.M."/>
            <person name="Berlin A.M."/>
            <person name="Chapman S.B."/>
            <person name="Dewar J."/>
            <person name="Goldberg J."/>
            <person name="Griggs A."/>
            <person name="Gujja S."/>
            <person name="Hansen M."/>
            <person name="Howarth C."/>
            <person name="Imamovic A."/>
            <person name="Larimer J."/>
            <person name="McCowan C."/>
            <person name="Murphy C."/>
            <person name="Neiman D."/>
            <person name="Pearson M."/>
            <person name="Priest M."/>
            <person name="Roberts A."/>
            <person name="Saif S."/>
            <person name="Shea T."/>
            <person name="Sisk P."/>
            <person name="Sykes S."/>
            <person name="Wortman J."/>
            <person name="Nusbaum C."/>
            <person name="Birren B."/>
        </authorList>
    </citation>
    <scope>NUCLEOTIDE SEQUENCE [LARGE SCALE GENOMIC DNA]</scope>
    <source>
        <strain evidence="1 3">ATCC 43197</strain>
    </source>
</reference>
<gene>
    <name evidence="2" type="ORF">I585_03039</name>
    <name evidence="1" type="ORF">UAI_02700</name>
</gene>
<evidence type="ECO:0000313" key="4">
    <source>
        <dbReference type="Proteomes" id="UP000014148"/>
    </source>
</evidence>
<dbReference type="Proteomes" id="UP000014148">
    <property type="component" value="Unassembled WGS sequence"/>
</dbReference>
<evidence type="ECO:0000313" key="2">
    <source>
        <dbReference type="EMBL" id="EOT67518.1"/>
    </source>
</evidence>
<dbReference type="InterPro" id="IPR013785">
    <property type="entry name" value="Aldolase_TIM"/>
</dbReference>
<evidence type="ECO:0000313" key="3">
    <source>
        <dbReference type="Proteomes" id="UP000013783"/>
    </source>
</evidence>
<dbReference type="Gene3D" id="3.20.20.70">
    <property type="entry name" value="Aldolase class I"/>
    <property type="match status" value="1"/>
</dbReference>
<dbReference type="EMBL" id="AJAK01000019">
    <property type="protein sequence ID" value="EOH75691.1"/>
    <property type="molecule type" value="Genomic_DNA"/>
</dbReference>
<sequence>MVSINELAGMIDHSLLRADATEKEFEKLCNEADIYGFKMVAVNSYPVALCKQLLRNRPELYPSFSNNSVFLQSISS</sequence>
<keyword evidence="4" id="KW-1185">Reference proteome</keyword>
<proteinExistence type="predicted"/>
<organism evidence="1 3">
    <name type="scientific">Enterococcus malodoratus ATCC 43197</name>
    <dbReference type="NCBI Taxonomy" id="1158601"/>
    <lineage>
        <taxon>Bacteria</taxon>
        <taxon>Bacillati</taxon>
        <taxon>Bacillota</taxon>
        <taxon>Bacilli</taxon>
        <taxon>Lactobacillales</taxon>
        <taxon>Enterococcaceae</taxon>
        <taxon>Enterococcus</taxon>
    </lineage>
</organism>
<reference evidence="2 4" key="2">
    <citation type="submission" date="2013-03" db="EMBL/GenBank/DDBJ databases">
        <title>The Genome Sequence of Enterococcus malodoratus ATCC_43197 (PacBio/Illumina hybrid assembly).</title>
        <authorList>
            <consortium name="The Broad Institute Genomics Platform"/>
            <consortium name="The Broad Institute Genome Sequencing Center for Infectious Disease"/>
            <person name="Earl A."/>
            <person name="Russ C."/>
            <person name="Gilmore M."/>
            <person name="Surin D."/>
            <person name="Walker B."/>
            <person name="Young S."/>
            <person name="Zeng Q."/>
            <person name="Gargeya S."/>
            <person name="Fitzgerald M."/>
            <person name="Haas B."/>
            <person name="Abouelleil A."/>
            <person name="Allen A.W."/>
            <person name="Alvarado L."/>
            <person name="Arachchi H.M."/>
            <person name="Berlin A.M."/>
            <person name="Chapman S.B."/>
            <person name="Gainer-Dewar J."/>
            <person name="Goldberg J."/>
            <person name="Griggs A."/>
            <person name="Gujja S."/>
            <person name="Hansen M."/>
            <person name="Howarth C."/>
            <person name="Imamovic A."/>
            <person name="Ireland A."/>
            <person name="Larimer J."/>
            <person name="McCowan C."/>
            <person name="Murphy C."/>
            <person name="Pearson M."/>
            <person name="Poon T.W."/>
            <person name="Priest M."/>
            <person name="Roberts A."/>
            <person name="Saif S."/>
            <person name="Shea T."/>
            <person name="Sisk P."/>
            <person name="Sykes S."/>
            <person name="Wortman J."/>
            <person name="Nusbaum C."/>
            <person name="Birren B."/>
        </authorList>
    </citation>
    <scope>NUCLEOTIDE SEQUENCE [LARGE SCALE GENOMIC DNA]</scope>
    <source>
        <strain evidence="2 4">ATCC 43197</strain>
    </source>
</reference>
<dbReference type="AlphaFoldDB" id="R2R516"/>
<protein>
    <recommendedName>
        <fullName evidence="5">Deoxyribose-phosphate aldolase</fullName>
    </recommendedName>
</protein>
<dbReference type="Proteomes" id="UP000013783">
    <property type="component" value="Unassembled WGS sequence"/>
</dbReference>
<dbReference type="PATRIC" id="fig|1158601.4.peg.3018"/>
<dbReference type="EMBL" id="ASWA01000003">
    <property type="protein sequence ID" value="EOT67518.1"/>
    <property type="molecule type" value="Genomic_DNA"/>
</dbReference>
<dbReference type="eggNOG" id="COG0274">
    <property type="taxonomic scope" value="Bacteria"/>
</dbReference>
<accession>R2R516</accession>
<comment type="caution">
    <text evidence="1">The sequence shown here is derived from an EMBL/GenBank/DDBJ whole genome shotgun (WGS) entry which is preliminary data.</text>
</comment>
<evidence type="ECO:0000313" key="1">
    <source>
        <dbReference type="EMBL" id="EOH75691.1"/>
    </source>
</evidence>